<accession>A0A8J3C6L6</accession>
<evidence type="ECO:0000313" key="4">
    <source>
        <dbReference type="EMBL" id="GGL16666.1"/>
    </source>
</evidence>
<evidence type="ECO:0000313" key="5">
    <source>
        <dbReference type="Proteomes" id="UP000656042"/>
    </source>
</evidence>
<keyword evidence="5" id="KW-1185">Reference proteome</keyword>
<dbReference type="Gene3D" id="2.40.50.100">
    <property type="match status" value="1"/>
</dbReference>
<organism evidence="4 5">
    <name type="scientific">Mangrovihabitans endophyticus</name>
    <dbReference type="NCBI Taxonomy" id="1751298"/>
    <lineage>
        <taxon>Bacteria</taxon>
        <taxon>Bacillati</taxon>
        <taxon>Actinomycetota</taxon>
        <taxon>Actinomycetes</taxon>
        <taxon>Micromonosporales</taxon>
        <taxon>Micromonosporaceae</taxon>
        <taxon>Mangrovihabitans</taxon>
    </lineage>
</organism>
<dbReference type="PANTHER" id="PTHR32347:SF23">
    <property type="entry name" value="BLL5650 PROTEIN"/>
    <property type="match status" value="1"/>
</dbReference>
<evidence type="ECO:0000256" key="3">
    <source>
        <dbReference type="SAM" id="MobiDB-lite"/>
    </source>
</evidence>
<evidence type="ECO:0008006" key="6">
    <source>
        <dbReference type="Google" id="ProtNLM"/>
    </source>
</evidence>
<feature type="region of interest" description="Disordered" evidence="3">
    <location>
        <begin position="123"/>
        <end position="250"/>
    </location>
</feature>
<feature type="compositionally biased region" description="Low complexity" evidence="3">
    <location>
        <begin position="149"/>
        <end position="206"/>
    </location>
</feature>
<name>A0A8J3C6L6_9ACTN</name>
<comment type="subcellular location">
    <subcellularLocation>
        <location evidence="1">Cell envelope</location>
    </subcellularLocation>
</comment>
<feature type="compositionally biased region" description="Low complexity" evidence="3">
    <location>
        <begin position="224"/>
        <end position="234"/>
    </location>
</feature>
<comment type="caution">
    <text evidence="4">The sequence shown here is derived from an EMBL/GenBank/DDBJ whole genome shotgun (WGS) entry which is preliminary data.</text>
</comment>
<dbReference type="PANTHER" id="PTHR32347">
    <property type="entry name" value="EFFLUX SYSTEM COMPONENT YKNX-RELATED"/>
    <property type="match status" value="1"/>
</dbReference>
<dbReference type="InterPro" id="IPR050465">
    <property type="entry name" value="UPF0194_transport"/>
</dbReference>
<dbReference type="Gene3D" id="1.10.287.470">
    <property type="entry name" value="Helix hairpin bin"/>
    <property type="match status" value="1"/>
</dbReference>
<evidence type="ECO:0000256" key="2">
    <source>
        <dbReference type="ARBA" id="ARBA00023054"/>
    </source>
</evidence>
<dbReference type="Gene3D" id="2.40.30.170">
    <property type="match status" value="1"/>
</dbReference>
<reference evidence="4" key="2">
    <citation type="submission" date="2020-09" db="EMBL/GenBank/DDBJ databases">
        <authorList>
            <person name="Sun Q."/>
            <person name="Zhou Y."/>
        </authorList>
    </citation>
    <scope>NUCLEOTIDE SEQUENCE</scope>
    <source>
        <strain evidence="4">CGMCC 4.7299</strain>
    </source>
</reference>
<sequence>MSEMRPVRRRLRWAAAAVVVAGLVAAGVTRALTAGAEPSPAAPATVAVDRGTVTAQVATTGTVQPAQTRSLSFTVSGTVKDVKVRPGQMVAPGEDLAAVDDTGAAAAVDAARQTLDDAEDQLTAARAAAEQEPDAGDGCTGADVPAGYATTHGPSGAATPPTPATPAATTPASRPASARPTTTAPATAPASPAPSPSAATAGTSTTVAGKAQQKTGRQDGVPGQTGQTGQSCTGDRQNEQGGQNGQAGGSDAILSAQQRVTQAGVALADAEDALAGATITAPIRGRILAVAGKVGSQVSGGGTFVTLADVYDMQVSAAFPEADADRLAVRQKATVTLTAAGADAAALGATVVQVDPVGSSDGTMVRYGVVLSFTQAPEDLLVGQSAAVRVTTGEKSGVLRVPSAAVHDVTGDRGTVLCAGARTQVGVGLRGDRYTEITSGLAEGATVTRSW</sequence>
<gene>
    <name evidence="4" type="ORF">GCM10012284_59080</name>
</gene>
<reference evidence="4" key="1">
    <citation type="journal article" date="2014" name="Int. J. Syst. Evol. Microbiol.">
        <title>Complete genome sequence of Corynebacterium casei LMG S-19264T (=DSM 44701T), isolated from a smear-ripened cheese.</title>
        <authorList>
            <consortium name="US DOE Joint Genome Institute (JGI-PGF)"/>
            <person name="Walter F."/>
            <person name="Albersmeier A."/>
            <person name="Kalinowski J."/>
            <person name="Ruckert C."/>
        </authorList>
    </citation>
    <scope>NUCLEOTIDE SEQUENCE</scope>
    <source>
        <strain evidence="4">CGMCC 4.7299</strain>
    </source>
</reference>
<dbReference type="RefSeq" id="WP_189082613.1">
    <property type="nucleotide sequence ID" value="NZ_BMMX01000052.1"/>
</dbReference>
<keyword evidence="2" id="KW-0175">Coiled coil</keyword>
<dbReference type="Gene3D" id="6.20.50.140">
    <property type="match status" value="1"/>
</dbReference>
<proteinExistence type="predicted"/>
<protein>
    <recommendedName>
        <fullName evidence="6">HlyD family secretion protein</fullName>
    </recommendedName>
</protein>
<evidence type="ECO:0000256" key="1">
    <source>
        <dbReference type="ARBA" id="ARBA00004196"/>
    </source>
</evidence>
<dbReference type="SUPFAM" id="SSF111369">
    <property type="entry name" value="HlyD-like secretion proteins"/>
    <property type="match status" value="1"/>
</dbReference>
<dbReference type="Proteomes" id="UP000656042">
    <property type="component" value="Unassembled WGS sequence"/>
</dbReference>
<dbReference type="AlphaFoldDB" id="A0A8J3C6L6"/>
<dbReference type="EMBL" id="BMMX01000052">
    <property type="protein sequence ID" value="GGL16666.1"/>
    <property type="molecule type" value="Genomic_DNA"/>
</dbReference>
<dbReference type="GO" id="GO:0030313">
    <property type="term" value="C:cell envelope"/>
    <property type="evidence" value="ECO:0007669"/>
    <property type="project" value="UniProtKB-SubCell"/>
</dbReference>